<dbReference type="Gene3D" id="1.10.150.130">
    <property type="match status" value="1"/>
</dbReference>
<proteinExistence type="predicted"/>
<dbReference type="SUPFAM" id="SSF56349">
    <property type="entry name" value="DNA breaking-rejoining enzymes"/>
    <property type="match status" value="1"/>
</dbReference>
<name>A0A6P8NMS5_GEOSA</name>
<dbReference type="PANTHER" id="PTHR34605">
    <property type="entry name" value="PHAGE_INTEGRASE DOMAIN-CONTAINING PROTEIN"/>
    <property type="match status" value="1"/>
</dbReference>
<dbReference type="InParanoid" id="A0A6P8NMS5"/>
<dbReference type="SUPFAM" id="SSF47823">
    <property type="entry name" value="lambda integrase-like, N-terminal domain"/>
    <property type="match status" value="1"/>
</dbReference>
<reference evidence="5" key="1">
    <citation type="submission" date="2025-08" db="UniProtKB">
        <authorList>
            <consortium name="RefSeq"/>
        </authorList>
    </citation>
    <scope>IDENTIFICATION</scope>
</reference>
<organism evidence="4 5">
    <name type="scientific">Geotrypetes seraphini</name>
    <name type="common">Gaboon caecilian</name>
    <name type="synonym">Caecilia seraphini</name>
    <dbReference type="NCBI Taxonomy" id="260995"/>
    <lineage>
        <taxon>Eukaryota</taxon>
        <taxon>Metazoa</taxon>
        <taxon>Chordata</taxon>
        <taxon>Craniata</taxon>
        <taxon>Vertebrata</taxon>
        <taxon>Euteleostomi</taxon>
        <taxon>Amphibia</taxon>
        <taxon>Gymnophiona</taxon>
        <taxon>Geotrypetes</taxon>
    </lineage>
</organism>
<dbReference type="OrthoDB" id="9907517at2759"/>
<dbReference type="GO" id="GO:0006310">
    <property type="term" value="P:DNA recombination"/>
    <property type="evidence" value="ECO:0007669"/>
    <property type="project" value="UniProtKB-KW"/>
</dbReference>
<dbReference type="InterPro" id="IPR010998">
    <property type="entry name" value="Integrase_recombinase_N"/>
</dbReference>
<protein>
    <submittedName>
        <fullName evidence="5">Uncharacterized protein LOC117348910 isoform X1</fullName>
    </submittedName>
</protein>
<feature type="region of interest" description="Disordered" evidence="3">
    <location>
        <begin position="1"/>
        <end position="20"/>
    </location>
</feature>
<evidence type="ECO:0000256" key="2">
    <source>
        <dbReference type="ARBA" id="ARBA00023172"/>
    </source>
</evidence>
<dbReference type="Gene3D" id="1.10.443.10">
    <property type="entry name" value="Intergrase catalytic core"/>
    <property type="match status" value="1"/>
</dbReference>
<dbReference type="AlphaFoldDB" id="A0A6P8NMS5"/>
<dbReference type="KEGG" id="gsh:117348910"/>
<sequence length="413" mass="43269">MSAERPSVSGSERSSALGGVVAAGGGVTGSPLLSSILPGVAVHSVSASTSGIAAPAGAAASGVSAVRSTDPGSSSSQVSSVGARSSSGGFADASSFMDPGQEGIWEMLRLSVATSTWSHYNLGFRTVAAFLAARGWCPGDVSESLLADFVLSSFRAQVSRGIVRGRLAGFAFFCRALGWACPMSCFLVQRMLRAMHRVHPSPPDSRLPITHELLLRLIEALSVVASSAYEAGLFRAAFVTAFFGALRVSELLVCPSARLGFRGLLVSHVSFHETTVRLHIVSSKTDQLAVGHWVVLHAVAGCSSCPVTCLRSYLAVRPLDGDILFVHENGSPLTRYQFQAVLRLTLGRCGEDPSSYGTHSFRIGAATSASIAGMSGEGIQRLGRWVSDAFRGYIRRGGPGSMLGSRRGARSLF</sequence>
<evidence type="ECO:0000313" key="5">
    <source>
        <dbReference type="RefSeq" id="XP_033777442.1"/>
    </source>
</evidence>
<evidence type="ECO:0000313" key="4">
    <source>
        <dbReference type="Proteomes" id="UP000515159"/>
    </source>
</evidence>
<dbReference type="PANTHER" id="PTHR34605:SF3">
    <property type="entry name" value="P CELL-TYPE AGGLUTINATION PROTEIN MAP4-LIKE-RELATED"/>
    <property type="match status" value="1"/>
</dbReference>
<evidence type="ECO:0000256" key="3">
    <source>
        <dbReference type="SAM" id="MobiDB-lite"/>
    </source>
</evidence>
<dbReference type="GO" id="GO:0003677">
    <property type="term" value="F:DNA binding"/>
    <property type="evidence" value="ECO:0007669"/>
    <property type="project" value="UniProtKB-KW"/>
</dbReference>
<dbReference type="InterPro" id="IPR011010">
    <property type="entry name" value="DNA_brk_join_enz"/>
</dbReference>
<dbReference type="InterPro" id="IPR013762">
    <property type="entry name" value="Integrase-like_cat_sf"/>
</dbReference>
<keyword evidence="4" id="KW-1185">Reference proteome</keyword>
<dbReference type="RefSeq" id="XP_033777442.1">
    <property type="nucleotide sequence ID" value="XM_033921551.1"/>
</dbReference>
<accession>A0A6P8NMS5</accession>
<dbReference type="Proteomes" id="UP000515159">
    <property type="component" value="Chromosome 15"/>
</dbReference>
<evidence type="ECO:0000256" key="1">
    <source>
        <dbReference type="ARBA" id="ARBA00023125"/>
    </source>
</evidence>
<keyword evidence="2" id="KW-0233">DNA recombination</keyword>
<gene>
    <name evidence="5" type="primary">LOC117348910</name>
</gene>
<dbReference type="GO" id="GO:0015074">
    <property type="term" value="P:DNA integration"/>
    <property type="evidence" value="ECO:0007669"/>
    <property type="project" value="InterPro"/>
</dbReference>
<dbReference type="InterPro" id="IPR052925">
    <property type="entry name" value="Phage_Integrase-like_Recomb"/>
</dbReference>
<keyword evidence="1" id="KW-0238">DNA-binding</keyword>
<dbReference type="GeneID" id="117348910"/>